<reference evidence="1" key="2">
    <citation type="submission" date="2024-10" db="UniProtKB">
        <authorList>
            <consortium name="EnsemblProtists"/>
        </authorList>
    </citation>
    <scope>IDENTIFICATION</scope>
</reference>
<protein>
    <recommendedName>
        <fullName evidence="3">Aminotransferase-like plant mobile domain-containing protein</fullName>
    </recommendedName>
</protein>
<dbReference type="EnsemblProtists" id="EOD35536">
    <property type="protein sequence ID" value="EOD35536"/>
    <property type="gene ID" value="EMIHUDRAFT_201689"/>
</dbReference>
<organism evidence="1 2">
    <name type="scientific">Emiliania huxleyi (strain CCMP1516)</name>
    <dbReference type="NCBI Taxonomy" id="280463"/>
    <lineage>
        <taxon>Eukaryota</taxon>
        <taxon>Haptista</taxon>
        <taxon>Haptophyta</taxon>
        <taxon>Prymnesiophyceae</taxon>
        <taxon>Isochrysidales</taxon>
        <taxon>Noelaerhabdaceae</taxon>
        <taxon>Emiliania</taxon>
    </lineage>
</organism>
<dbReference type="eggNOG" id="ENOG502SYX2">
    <property type="taxonomic scope" value="Eukaryota"/>
</dbReference>
<accession>A0A0D3KIF1</accession>
<evidence type="ECO:0000313" key="2">
    <source>
        <dbReference type="Proteomes" id="UP000013827"/>
    </source>
</evidence>
<dbReference type="KEGG" id="ehx:EMIHUDRAFT_201689"/>
<evidence type="ECO:0008006" key="3">
    <source>
        <dbReference type="Google" id="ProtNLM"/>
    </source>
</evidence>
<dbReference type="Proteomes" id="UP000013827">
    <property type="component" value="Unassembled WGS sequence"/>
</dbReference>
<reference evidence="2" key="1">
    <citation type="journal article" date="2013" name="Nature">
        <title>Pan genome of the phytoplankton Emiliania underpins its global distribution.</title>
        <authorList>
            <person name="Read B.A."/>
            <person name="Kegel J."/>
            <person name="Klute M.J."/>
            <person name="Kuo A."/>
            <person name="Lefebvre S.C."/>
            <person name="Maumus F."/>
            <person name="Mayer C."/>
            <person name="Miller J."/>
            <person name="Monier A."/>
            <person name="Salamov A."/>
            <person name="Young J."/>
            <person name="Aguilar M."/>
            <person name="Claverie J.M."/>
            <person name="Frickenhaus S."/>
            <person name="Gonzalez K."/>
            <person name="Herman E.K."/>
            <person name="Lin Y.C."/>
            <person name="Napier J."/>
            <person name="Ogata H."/>
            <person name="Sarno A.F."/>
            <person name="Shmutz J."/>
            <person name="Schroeder D."/>
            <person name="de Vargas C."/>
            <person name="Verret F."/>
            <person name="von Dassow P."/>
            <person name="Valentin K."/>
            <person name="Van de Peer Y."/>
            <person name="Wheeler G."/>
            <person name="Dacks J.B."/>
            <person name="Delwiche C.F."/>
            <person name="Dyhrman S.T."/>
            <person name="Glockner G."/>
            <person name="John U."/>
            <person name="Richards T."/>
            <person name="Worden A.Z."/>
            <person name="Zhang X."/>
            <person name="Grigoriev I.V."/>
            <person name="Allen A.E."/>
            <person name="Bidle K."/>
            <person name="Borodovsky M."/>
            <person name="Bowler C."/>
            <person name="Brownlee C."/>
            <person name="Cock J.M."/>
            <person name="Elias M."/>
            <person name="Gladyshev V.N."/>
            <person name="Groth M."/>
            <person name="Guda C."/>
            <person name="Hadaegh A."/>
            <person name="Iglesias-Rodriguez M.D."/>
            <person name="Jenkins J."/>
            <person name="Jones B.M."/>
            <person name="Lawson T."/>
            <person name="Leese F."/>
            <person name="Lindquist E."/>
            <person name="Lobanov A."/>
            <person name="Lomsadze A."/>
            <person name="Malik S.B."/>
            <person name="Marsh M.E."/>
            <person name="Mackinder L."/>
            <person name="Mock T."/>
            <person name="Mueller-Roeber B."/>
            <person name="Pagarete A."/>
            <person name="Parker M."/>
            <person name="Probert I."/>
            <person name="Quesneville H."/>
            <person name="Raines C."/>
            <person name="Rensing S.A."/>
            <person name="Riano-Pachon D.M."/>
            <person name="Richier S."/>
            <person name="Rokitta S."/>
            <person name="Shiraiwa Y."/>
            <person name="Soanes D.M."/>
            <person name="van der Giezen M."/>
            <person name="Wahlund T.M."/>
            <person name="Williams B."/>
            <person name="Wilson W."/>
            <person name="Wolfe G."/>
            <person name="Wurch L.L."/>
        </authorList>
    </citation>
    <scope>NUCLEOTIDE SEQUENCE</scope>
</reference>
<name>A0A0D3KIF1_EMIH1</name>
<sequence length="396" mass="43879">MAGHRPTPRLPECHGCGSSLRRRKARALRDAVQSPHMAAPGRVIALLDHWRPERYPTTRLYERHFLGLVHIVTGDLFPACLNVTDEHGGIACRLHYRDSYPGEGHLYSVGKVMLSLAASGSPKKKRSKGPGWLRTLARRASGKLETASGVLLMHMDFFVDPARLRRRRADFVWRLGPGLPGEAWQKSAPPRAVPARPGVATFAGHSRVPPRLLVSDLAALRAGRDELFWRERCFREDGRSGAGERAAAPWFGFDSWRRGMRASHQLHNATALLGRYRQSAPSLDGAWAAVGAGTVCAGWSDLYYVPMRLAAAFGDLMHLYFWQRVFHEVAVPSILHILSGGSREEEVLDGCFGCCCCDLEPAIDPALVLGKQECAHRVDLRDARARSFMRAALLRG</sequence>
<evidence type="ECO:0000313" key="1">
    <source>
        <dbReference type="EnsemblProtists" id="EOD35536"/>
    </source>
</evidence>
<dbReference type="HOGENOM" id="CLU_770366_0_0_1"/>
<proteinExistence type="predicted"/>
<keyword evidence="2" id="KW-1185">Reference proteome</keyword>
<dbReference type="PaxDb" id="2903-EOD35536"/>
<dbReference type="AlphaFoldDB" id="A0A0D3KIF1"/>
<dbReference type="GeneID" id="17280806"/>
<dbReference type="RefSeq" id="XP_005787965.1">
    <property type="nucleotide sequence ID" value="XM_005787908.1"/>
</dbReference>